<keyword evidence="7" id="KW-1185">Reference proteome</keyword>
<keyword evidence="3 5" id="KW-1133">Transmembrane helix</keyword>
<dbReference type="NCBIfam" id="TIGR01627">
    <property type="entry name" value="A_thal_3515"/>
    <property type="match status" value="1"/>
</dbReference>
<evidence type="ECO:0008006" key="8">
    <source>
        <dbReference type="Google" id="ProtNLM"/>
    </source>
</evidence>
<evidence type="ECO:0000313" key="6">
    <source>
        <dbReference type="EMBL" id="KAL3644792.1"/>
    </source>
</evidence>
<dbReference type="EMBL" id="JAVIJP010000013">
    <property type="protein sequence ID" value="KAL3644792.1"/>
    <property type="molecule type" value="Genomic_DNA"/>
</dbReference>
<dbReference type="InterPro" id="IPR006514">
    <property type="entry name" value="IRX15/GXM/AGM"/>
</dbReference>
<evidence type="ECO:0000256" key="2">
    <source>
        <dbReference type="ARBA" id="ARBA00022692"/>
    </source>
</evidence>
<reference evidence="7" key="1">
    <citation type="journal article" date="2024" name="IScience">
        <title>Strigolactones Initiate the Formation of Haustorium-like Structures in Castilleja.</title>
        <authorList>
            <person name="Buerger M."/>
            <person name="Peterson D."/>
            <person name="Chory J."/>
        </authorList>
    </citation>
    <scope>NUCLEOTIDE SEQUENCE [LARGE SCALE GENOMIC DNA]</scope>
</reference>
<evidence type="ECO:0000256" key="1">
    <source>
        <dbReference type="ARBA" id="ARBA00004194"/>
    </source>
</evidence>
<evidence type="ECO:0000256" key="4">
    <source>
        <dbReference type="ARBA" id="ARBA00023136"/>
    </source>
</evidence>
<comment type="subcellular location">
    <subcellularLocation>
        <location evidence="1">Golgi apparatus membrane</location>
        <topology evidence="1">Single-pass membrane protein</topology>
    </subcellularLocation>
</comment>
<feature type="transmembrane region" description="Helical" evidence="5">
    <location>
        <begin position="36"/>
        <end position="60"/>
    </location>
</feature>
<evidence type="ECO:0000256" key="5">
    <source>
        <dbReference type="SAM" id="Phobius"/>
    </source>
</evidence>
<comment type="caution">
    <text evidence="6">The sequence shown here is derived from an EMBL/GenBank/DDBJ whole genome shotgun (WGS) entry which is preliminary data.</text>
</comment>
<dbReference type="GO" id="GO:0071554">
    <property type="term" value="P:cell wall organization or biogenesis"/>
    <property type="evidence" value="ECO:0007669"/>
    <property type="project" value="UniProtKB-ARBA"/>
</dbReference>
<dbReference type="Proteomes" id="UP001632038">
    <property type="component" value="Unassembled WGS sequence"/>
</dbReference>
<organism evidence="6 7">
    <name type="scientific">Castilleja foliolosa</name>
    <dbReference type="NCBI Taxonomy" id="1961234"/>
    <lineage>
        <taxon>Eukaryota</taxon>
        <taxon>Viridiplantae</taxon>
        <taxon>Streptophyta</taxon>
        <taxon>Embryophyta</taxon>
        <taxon>Tracheophyta</taxon>
        <taxon>Spermatophyta</taxon>
        <taxon>Magnoliopsida</taxon>
        <taxon>eudicotyledons</taxon>
        <taxon>Gunneridae</taxon>
        <taxon>Pentapetalae</taxon>
        <taxon>asterids</taxon>
        <taxon>lamiids</taxon>
        <taxon>Lamiales</taxon>
        <taxon>Orobanchaceae</taxon>
        <taxon>Pedicularideae</taxon>
        <taxon>Castillejinae</taxon>
        <taxon>Castilleja</taxon>
    </lineage>
</organism>
<protein>
    <recommendedName>
        <fullName evidence="8">Polysaccharide biosynthesis domain-containing protein</fullName>
    </recommendedName>
</protein>
<dbReference type="Pfam" id="PF21729">
    <property type="entry name" value="IRX15_IRX15L_GXM"/>
    <property type="match status" value="1"/>
</dbReference>
<dbReference type="AlphaFoldDB" id="A0ABD3DTH4"/>
<accession>A0ABD3DTH4</accession>
<dbReference type="GO" id="GO:0000139">
    <property type="term" value="C:Golgi membrane"/>
    <property type="evidence" value="ECO:0007669"/>
    <property type="project" value="UniProtKB-SubCell"/>
</dbReference>
<gene>
    <name evidence="6" type="ORF">CASFOL_009972</name>
</gene>
<keyword evidence="2 5" id="KW-0812">Transmembrane</keyword>
<evidence type="ECO:0000313" key="7">
    <source>
        <dbReference type="Proteomes" id="UP001632038"/>
    </source>
</evidence>
<proteinExistence type="predicted"/>
<evidence type="ECO:0000256" key="3">
    <source>
        <dbReference type="ARBA" id="ARBA00022989"/>
    </source>
</evidence>
<name>A0ABD3DTH4_9LAMI</name>
<keyword evidence="4 5" id="KW-0472">Membrane</keyword>
<dbReference type="PANTHER" id="PTHR31444">
    <property type="entry name" value="OS11G0490100 PROTEIN"/>
    <property type="match status" value="1"/>
</dbReference>
<sequence length="252" mass="28649">MRPDVYQSHPLLALKAPLPFKRIPHPKYCRSMKNKLTLFVVFVLCSFSIFRFLNISMIIINNPSASSPSSTCNSLTQKEMHFLSKLISRSSPCNLLIFGLKNHYSRIASLNGGLTIFLDDIKYNTVASEAYRLLQDARQNPHCKVYQESKKCNLALTNLPREVRDTMWDVVIVDGPSGDGPDSPGRMASIYTASVLARRGNKTHVIVHDVDRMIEKWFSWEFLCQENLVSSKGRFWHFQLLGESNGTTFCTP</sequence>